<dbReference type="Proteomes" id="UP001597474">
    <property type="component" value="Unassembled WGS sequence"/>
</dbReference>
<dbReference type="InterPro" id="IPR023401">
    <property type="entry name" value="ODC_N"/>
</dbReference>
<organism evidence="1 2">
    <name type="scientific">Sulfitobacter aestuarii</name>
    <dbReference type="NCBI Taxonomy" id="2161676"/>
    <lineage>
        <taxon>Bacteria</taxon>
        <taxon>Pseudomonadati</taxon>
        <taxon>Pseudomonadota</taxon>
        <taxon>Alphaproteobacteria</taxon>
        <taxon>Rhodobacterales</taxon>
        <taxon>Roseobacteraceae</taxon>
        <taxon>Sulfitobacter</taxon>
    </lineage>
</organism>
<dbReference type="PANTHER" id="PTHR13812:SF19">
    <property type="entry name" value="KETIMINE REDUCTASE MU-CRYSTALLIN"/>
    <property type="match status" value="1"/>
</dbReference>
<comment type="caution">
    <text evidence="1">The sequence shown here is derived from an EMBL/GenBank/DDBJ whole genome shotgun (WGS) entry which is preliminary data.</text>
</comment>
<dbReference type="InterPro" id="IPR036291">
    <property type="entry name" value="NAD(P)-bd_dom_sf"/>
</dbReference>
<dbReference type="SUPFAM" id="SSF51735">
    <property type="entry name" value="NAD(P)-binding Rossmann-fold domains"/>
    <property type="match status" value="1"/>
</dbReference>
<evidence type="ECO:0000313" key="2">
    <source>
        <dbReference type="Proteomes" id="UP001597474"/>
    </source>
</evidence>
<dbReference type="RefSeq" id="WP_386373470.1">
    <property type="nucleotide sequence ID" value="NZ_JBHUMP010000006.1"/>
</dbReference>
<dbReference type="EMBL" id="JBHUMP010000006">
    <property type="protein sequence ID" value="MFD2739648.1"/>
    <property type="molecule type" value="Genomic_DNA"/>
</dbReference>
<dbReference type="Pfam" id="PF02423">
    <property type="entry name" value="OCD_Mu_crystall"/>
    <property type="match status" value="1"/>
</dbReference>
<dbReference type="PANTHER" id="PTHR13812">
    <property type="entry name" value="KETIMINE REDUCTASE MU-CRYSTALLIN"/>
    <property type="match status" value="1"/>
</dbReference>
<name>A0ABW5U192_9RHOB</name>
<gene>
    <name evidence="1" type="ORF">ACFSUD_08715</name>
</gene>
<proteinExistence type="predicted"/>
<dbReference type="Gene3D" id="3.40.50.720">
    <property type="entry name" value="NAD(P)-binding Rossmann-like Domain"/>
    <property type="match status" value="1"/>
</dbReference>
<dbReference type="InterPro" id="IPR003462">
    <property type="entry name" value="ODC_Mu_crystall"/>
</dbReference>
<sequence>MSNIPVISFEAGEALLDWIGLTDALAAGHGLPRAEIGDTFLYRGEDTLLSRAAWIDGLGIAVKTATIFPGNRQTDKPMVNGGVNLYADGDGTLEAIVDFHLVTKWKTAGDSLLAARHLARVDSENILIVGAGTQGRALYEAYSAVFPQARFSIWNRTRANAEAMATELPGLSVAEDLEVAVRGADIVTSATMSSTPLIKGDWLQPGQHIDLIGAYRPDMREADDAALQAARIFVDSFDTTIGHIGEIEIPLESGAIGREALLADYYDLPSFTRNDDQEITLFKNGGGAHLDLMTSRYILERWRAQN</sequence>
<dbReference type="PIRSF" id="PIRSF001439">
    <property type="entry name" value="CryM"/>
    <property type="match status" value="1"/>
</dbReference>
<dbReference type="Gene3D" id="3.30.1780.10">
    <property type="entry name" value="ornithine cyclodeaminase, domain 1"/>
    <property type="match status" value="1"/>
</dbReference>
<evidence type="ECO:0000313" key="1">
    <source>
        <dbReference type="EMBL" id="MFD2739648.1"/>
    </source>
</evidence>
<accession>A0ABW5U192</accession>
<protein>
    <submittedName>
        <fullName evidence="1">Ornithine cyclodeaminase family protein</fullName>
    </submittedName>
</protein>
<reference evidence="2" key="1">
    <citation type="journal article" date="2019" name="Int. J. Syst. Evol. Microbiol.">
        <title>The Global Catalogue of Microorganisms (GCM) 10K type strain sequencing project: providing services to taxonomists for standard genome sequencing and annotation.</title>
        <authorList>
            <consortium name="The Broad Institute Genomics Platform"/>
            <consortium name="The Broad Institute Genome Sequencing Center for Infectious Disease"/>
            <person name="Wu L."/>
            <person name="Ma J."/>
        </authorList>
    </citation>
    <scope>NUCLEOTIDE SEQUENCE [LARGE SCALE GENOMIC DNA]</scope>
    <source>
        <strain evidence="2">TISTR 2562</strain>
    </source>
</reference>
<keyword evidence="2" id="KW-1185">Reference proteome</keyword>